<reference evidence="1 2" key="1">
    <citation type="submission" date="2018-06" db="EMBL/GenBank/DDBJ databases">
        <authorList>
            <consortium name="Pathogen Informatics"/>
            <person name="Doyle S."/>
        </authorList>
    </citation>
    <scope>NUCLEOTIDE SEQUENCE [LARGE SCALE GENOMIC DNA]</scope>
    <source>
        <strain evidence="1 2">VREC0535</strain>
    </source>
</reference>
<evidence type="ECO:0000313" key="2">
    <source>
        <dbReference type="Proteomes" id="UP000250671"/>
    </source>
</evidence>
<organism evidence="1 2">
    <name type="scientific">Escherichia coli</name>
    <dbReference type="NCBI Taxonomy" id="562"/>
    <lineage>
        <taxon>Bacteria</taxon>
        <taxon>Pseudomonadati</taxon>
        <taxon>Pseudomonadota</taxon>
        <taxon>Gammaproteobacteria</taxon>
        <taxon>Enterobacterales</taxon>
        <taxon>Enterobacteriaceae</taxon>
        <taxon>Escherichia</taxon>
    </lineage>
</organism>
<dbReference type="EMBL" id="UCZA01000061">
    <property type="protein sequence ID" value="SQP90464.1"/>
    <property type="molecule type" value="Genomic_DNA"/>
</dbReference>
<dbReference type="Proteomes" id="UP000250671">
    <property type="component" value="Unassembled WGS sequence"/>
</dbReference>
<dbReference type="InterPro" id="IPR012933">
    <property type="entry name" value="HicA_mRNA_interferase"/>
</dbReference>
<protein>
    <submittedName>
        <fullName evidence="1">Uncharacterized protein</fullName>
    </submittedName>
</protein>
<dbReference type="AlphaFoldDB" id="A0A2Y0JVX0"/>
<dbReference type="GO" id="GO:0003729">
    <property type="term" value="F:mRNA binding"/>
    <property type="evidence" value="ECO:0007669"/>
    <property type="project" value="InterPro"/>
</dbReference>
<gene>
    <name evidence="1" type="ORF">SAMEA3752557_05451</name>
</gene>
<evidence type="ECO:0000313" key="1">
    <source>
        <dbReference type="EMBL" id="SQP90464.1"/>
    </source>
</evidence>
<dbReference type="RefSeq" id="WP_086590314.1">
    <property type="nucleotide sequence ID" value="NZ_AP027709.1"/>
</dbReference>
<dbReference type="Pfam" id="PF07927">
    <property type="entry name" value="HicA_toxin"/>
    <property type="match status" value="1"/>
</dbReference>
<dbReference type="SUPFAM" id="SSF54786">
    <property type="entry name" value="YcfA/nrd intein domain"/>
    <property type="match status" value="1"/>
</dbReference>
<sequence>MSKKEKLRWRLNQLPKDFTWDELVTLLGHYGFEMLTGSGSRRKFTNANGRLVAFHCPHPGNIVKGYVLKEVKNLLDEIDSYE</sequence>
<name>A0A2Y0JVX0_ECOLX</name>
<proteinExistence type="predicted"/>
<accession>A0A2Y0JVX0</accession>